<organism evidence="2 3">
    <name type="scientific">Lobosporangium transversale</name>
    <dbReference type="NCBI Taxonomy" id="64571"/>
    <lineage>
        <taxon>Eukaryota</taxon>
        <taxon>Fungi</taxon>
        <taxon>Fungi incertae sedis</taxon>
        <taxon>Mucoromycota</taxon>
        <taxon>Mortierellomycotina</taxon>
        <taxon>Mortierellomycetes</taxon>
        <taxon>Mortierellales</taxon>
        <taxon>Mortierellaceae</taxon>
        <taxon>Lobosporangium</taxon>
    </lineage>
</organism>
<feature type="transmembrane region" description="Helical" evidence="1">
    <location>
        <begin position="46"/>
        <end position="67"/>
    </location>
</feature>
<name>A0A1Y2GG14_9FUNG</name>
<keyword evidence="1" id="KW-1133">Transmembrane helix</keyword>
<reference evidence="2 3" key="1">
    <citation type="submission" date="2016-07" db="EMBL/GenBank/DDBJ databases">
        <title>Pervasive Adenine N6-methylation of Active Genes in Fungi.</title>
        <authorList>
            <consortium name="DOE Joint Genome Institute"/>
            <person name="Mondo S.J."/>
            <person name="Dannebaum R.O."/>
            <person name="Kuo R.C."/>
            <person name="Labutti K."/>
            <person name="Haridas S."/>
            <person name="Kuo A."/>
            <person name="Salamov A."/>
            <person name="Ahrendt S.R."/>
            <person name="Lipzen A."/>
            <person name="Sullivan W."/>
            <person name="Andreopoulos W.B."/>
            <person name="Clum A."/>
            <person name="Lindquist E."/>
            <person name="Daum C."/>
            <person name="Ramamoorthy G.K."/>
            <person name="Gryganskyi A."/>
            <person name="Culley D."/>
            <person name="Magnuson J.K."/>
            <person name="James T.Y."/>
            <person name="O'Malley M.A."/>
            <person name="Stajich J.E."/>
            <person name="Spatafora J.W."/>
            <person name="Visel A."/>
            <person name="Grigoriev I.V."/>
        </authorList>
    </citation>
    <scope>NUCLEOTIDE SEQUENCE [LARGE SCALE GENOMIC DNA]</scope>
    <source>
        <strain evidence="2 3">NRRL 3116</strain>
    </source>
</reference>
<gene>
    <name evidence="2" type="ORF">BCR41DRAFT_424089</name>
</gene>
<feature type="transmembrane region" description="Helical" evidence="1">
    <location>
        <begin position="74"/>
        <end position="94"/>
    </location>
</feature>
<feature type="transmembrane region" description="Helical" evidence="1">
    <location>
        <begin position="7"/>
        <end position="26"/>
    </location>
</feature>
<feature type="transmembrane region" description="Helical" evidence="1">
    <location>
        <begin position="218"/>
        <end position="237"/>
    </location>
</feature>
<dbReference type="InParanoid" id="A0A1Y2GG14"/>
<keyword evidence="1" id="KW-0472">Membrane</keyword>
<dbReference type="EMBL" id="MCFF01000033">
    <property type="protein sequence ID" value="ORZ09749.1"/>
    <property type="molecule type" value="Genomic_DNA"/>
</dbReference>
<comment type="caution">
    <text evidence="2">The sequence shown here is derived from an EMBL/GenBank/DDBJ whole genome shotgun (WGS) entry which is preliminary data.</text>
</comment>
<dbReference type="GeneID" id="33572212"/>
<protein>
    <submittedName>
        <fullName evidence="2">Uncharacterized protein</fullName>
    </submittedName>
</protein>
<evidence type="ECO:0000313" key="2">
    <source>
        <dbReference type="EMBL" id="ORZ09749.1"/>
    </source>
</evidence>
<feature type="transmembrane region" description="Helical" evidence="1">
    <location>
        <begin position="131"/>
        <end position="149"/>
    </location>
</feature>
<feature type="transmembrane region" description="Helical" evidence="1">
    <location>
        <begin position="100"/>
        <end position="119"/>
    </location>
</feature>
<dbReference type="RefSeq" id="XP_021879019.1">
    <property type="nucleotide sequence ID" value="XM_022030370.1"/>
</dbReference>
<proteinExistence type="predicted"/>
<feature type="transmembrane region" description="Helical" evidence="1">
    <location>
        <begin position="196"/>
        <end position="212"/>
    </location>
</feature>
<dbReference type="AlphaFoldDB" id="A0A1Y2GG14"/>
<sequence>MALHPTLLKTLNLVTYLLVVATGVFYREFLQDIYASRPNYLANNELGFIVPATVWALLGGFVIVQWFDFAHDVVVEAIDWHLFASNLVVIFWVFSWKFDWLVVSEVLLVINAILIWRLYIKMRDFTATNIADYAFVHISFSIYTGLVWFDVLQNFFTAFTDKEGGPTSWTALGAAAAIFVMLAIGNYHAEFSKDPDSWAAISIALMILSISFEQGPSVPIIYLVSFISFGCLLGALIRRLVNHIILWRSPVWRDDEIPTYNNGERSPLIRQ</sequence>
<evidence type="ECO:0000313" key="3">
    <source>
        <dbReference type="Proteomes" id="UP000193648"/>
    </source>
</evidence>
<evidence type="ECO:0000256" key="1">
    <source>
        <dbReference type="SAM" id="Phobius"/>
    </source>
</evidence>
<keyword evidence="3" id="KW-1185">Reference proteome</keyword>
<dbReference type="Proteomes" id="UP000193648">
    <property type="component" value="Unassembled WGS sequence"/>
</dbReference>
<dbReference type="OrthoDB" id="2390534at2759"/>
<keyword evidence="1" id="KW-0812">Transmembrane</keyword>
<feature type="transmembrane region" description="Helical" evidence="1">
    <location>
        <begin position="169"/>
        <end position="189"/>
    </location>
</feature>
<accession>A0A1Y2GG14</accession>